<dbReference type="PANTHER" id="PTHR31573">
    <property type="entry name" value="ALPHA-KETOGLUTARATE-DEPENDENT DIOXYGENASE ALKB HOMOLOG 2"/>
    <property type="match status" value="1"/>
</dbReference>
<proteinExistence type="predicted"/>
<dbReference type="PANTHER" id="PTHR31573:SF1">
    <property type="entry name" value="DNA OXIDATIVE DEMETHYLASE ALKBH2"/>
    <property type="match status" value="1"/>
</dbReference>
<dbReference type="Proteomes" id="UP000281474">
    <property type="component" value="Unassembled WGS sequence"/>
</dbReference>
<dbReference type="InterPro" id="IPR027450">
    <property type="entry name" value="AlkB-like"/>
</dbReference>
<comment type="caution">
    <text evidence="3">The sequence shown here is derived from an EMBL/GenBank/DDBJ whole genome shotgun (WGS) entry which is preliminary data.</text>
</comment>
<keyword evidence="4" id="KW-1185">Reference proteome</keyword>
<dbReference type="GO" id="GO:0035516">
    <property type="term" value="F:broad specificity oxidative DNA demethylase activity"/>
    <property type="evidence" value="ECO:0007669"/>
    <property type="project" value="TreeGrafter"/>
</dbReference>
<dbReference type="EMBL" id="QZEI01000042">
    <property type="protein sequence ID" value="RLV59159.1"/>
    <property type="molecule type" value="Genomic_DNA"/>
</dbReference>
<dbReference type="InterPro" id="IPR005123">
    <property type="entry name" value="Oxoglu/Fe-dep_dioxygenase_dom"/>
</dbReference>
<feature type="binding site" evidence="1">
    <location>
        <position position="193"/>
    </location>
    <ligand>
        <name>2-oxoglutarate</name>
        <dbReference type="ChEBI" id="CHEBI:16810"/>
    </ligand>
</feature>
<accession>A0A3L8PWI5</accession>
<dbReference type="InterPro" id="IPR032852">
    <property type="entry name" value="ALKBH2"/>
</dbReference>
<evidence type="ECO:0000256" key="1">
    <source>
        <dbReference type="PIRSR" id="PIRSR632852-1"/>
    </source>
</evidence>
<feature type="binding site" evidence="1">
    <location>
        <position position="121"/>
    </location>
    <ligand>
        <name>substrate</name>
    </ligand>
</feature>
<sequence>MQPVQQSLAFETVELPVKIIRRYLTEKQRQLLLDEAESYPYSSPQIEVYGKLHRIPRRQVWLADRGCDYRYSKQIITASPWFHYVAWLKEQLNSEFGQSYNGVLVNHYADGTEHMGWHSDDEPEIVSNSDIASVSLGDSRDFVLKHKTTHQKHLITLECGDLLIMPAGMQSDWLHALPKRLKSKRARFNFTFRQIIPNYHKKI</sequence>
<feature type="binding site" evidence="1">
    <location>
        <position position="118"/>
    </location>
    <ligand>
        <name>2-oxoglutarate</name>
        <dbReference type="ChEBI" id="CHEBI:16810"/>
    </ligand>
</feature>
<keyword evidence="3" id="KW-0223">Dioxygenase</keyword>
<feature type="binding site" evidence="1">
    <location>
        <position position="175"/>
    </location>
    <ligand>
        <name>2-oxoglutarate</name>
        <dbReference type="ChEBI" id="CHEBI:16810"/>
    </ligand>
</feature>
<protein>
    <submittedName>
        <fullName evidence="3">Alpha-ketoglutarate-dependent dioxygenase AlkB</fullName>
    </submittedName>
</protein>
<organism evidence="3 4">
    <name type="scientific">Parashewanella curva</name>
    <dbReference type="NCBI Taxonomy" id="2338552"/>
    <lineage>
        <taxon>Bacteria</taxon>
        <taxon>Pseudomonadati</taxon>
        <taxon>Pseudomonadota</taxon>
        <taxon>Gammaproteobacteria</taxon>
        <taxon>Alteromonadales</taxon>
        <taxon>Shewanellaceae</taxon>
        <taxon>Parashewanella</taxon>
    </lineage>
</organism>
<dbReference type="GO" id="GO:0008198">
    <property type="term" value="F:ferrous iron binding"/>
    <property type="evidence" value="ECO:0007669"/>
    <property type="project" value="TreeGrafter"/>
</dbReference>
<keyword evidence="3" id="KW-0560">Oxidoreductase</keyword>
<gene>
    <name evidence="3" type="ORF">D5018_13540</name>
</gene>
<dbReference type="Gene3D" id="2.60.120.590">
    <property type="entry name" value="Alpha-ketoglutarate-dependent dioxygenase AlkB-like"/>
    <property type="match status" value="1"/>
</dbReference>
<evidence type="ECO:0000259" key="2">
    <source>
        <dbReference type="PROSITE" id="PS51471"/>
    </source>
</evidence>
<dbReference type="GO" id="GO:0006307">
    <property type="term" value="P:DNA alkylation repair"/>
    <property type="evidence" value="ECO:0007669"/>
    <property type="project" value="TreeGrafter"/>
</dbReference>
<dbReference type="PROSITE" id="PS51471">
    <property type="entry name" value="FE2OG_OXY"/>
    <property type="match status" value="1"/>
</dbReference>
<feature type="binding site" evidence="1">
    <location>
        <position position="191"/>
    </location>
    <ligand>
        <name>2-oxoglutarate</name>
        <dbReference type="ChEBI" id="CHEBI:16810"/>
    </ligand>
</feature>
<dbReference type="SUPFAM" id="SSF51197">
    <property type="entry name" value="Clavaminate synthase-like"/>
    <property type="match status" value="1"/>
</dbReference>
<evidence type="ECO:0000313" key="4">
    <source>
        <dbReference type="Proteomes" id="UP000281474"/>
    </source>
</evidence>
<feature type="binding site" evidence="1">
    <location>
        <position position="106"/>
    </location>
    <ligand>
        <name>2-oxoglutarate</name>
        <dbReference type="ChEBI" id="CHEBI:16810"/>
    </ligand>
</feature>
<feature type="binding site" evidence="1">
    <location>
        <position position="108"/>
    </location>
    <ligand>
        <name>2-oxoglutarate</name>
        <dbReference type="ChEBI" id="CHEBI:16810"/>
    </ligand>
</feature>
<dbReference type="GO" id="GO:0051747">
    <property type="term" value="F:cytosine C-5 DNA demethylase activity"/>
    <property type="evidence" value="ECO:0007669"/>
    <property type="project" value="TreeGrafter"/>
</dbReference>
<reference evidence="3 4" key="1">
    <citation type="submission" date="2018-09" db="EMBL/GenBank/DDBJ databases">
        <title>Phylogeny of the Shewanellaceae, and recommendation for two new genera, Pseudoshewanella and Parashewanella.</title>
        <authorList>
            <person name="Wang G."/>
        </authorList>
    </citation>
    <scope>NUCLEOTIDE SEQUENCE [LARGE SCALE GENOMIC DNA]</scope>
    <source>
        <strain evidence="3 4">C51</strain>
    </source>
</reference>
<feature type="domain" description="Fe2OG dioxygenase" evidence="2">
    <location>
        <begin position="99"/>
        <end position="196"/>
    </location>
</feature>
<dbReference type="InterPro" id="IPR037151">
    <property type="entry name" value="AlkB-like_sf"/>
</dbReference>
<name>A0A3L8PWI5_9GAMM</name>
<feature type="binding site" evidence="1">
    <location>
        <position position="187"/>
    </location>
    <ligand>
        <name>2-oxoglutarate</name>
        <dbReference type="ChEBI" id="CHEBI:16810"/>
    </ligand>
</feature>
<dbReference type="OrthoDB" id="190276at2"/>
<evidence type="ECO:0000313" key="3">
    <source>
        <dbReference type="EMBL" id="RLV59159.1"/>
    </source>
</evidence>
<dbReference type="AlphaFoldDB" id="A0A3L8PWI5"/>
<dbReference type="Pfam" id="PF13532">
    <property type="entry name" value="2OG-FeII_Oxy_2"/>
    <property type="match status" value="1"/>
</dbReference>
<feature type="binding site" evidence="1">
    <location>
        <begin position="69"/>
        <end position="71"/>
    </location>
    <ligand>
        <name>substrate</name>
    </ligand>
</feature>